<organism evidence="2 3">
    <name type="scientific">Panagrellus redivivus</name>
    <name type="common">Microworm</name>
    <dbReference type="NCBI Taxonomy" id="6233"/>
    <lineage>
        <taxon>Eukaryota</taxon>
        <taxon>Metazoa</taxon>
        <taxon>Ecdysozoa</taxon>
        <taxon>Nematoda</taxon>
        <taxon>Chromadorea</taxon>
        <taxon>Rhabditida</taxon>
        <taxon>Tylenchina</taxon>
        <taxon>Panagrolaimomorpha</taxon>
        <taxon>Panagrolaimoidea</taxon>
        <taxon>Panagrolaimidae</taxon>
        <taxon>Panagrellus</taxon>
    </lineage>
</organism>
<feature type="region of interest" description="Disordered" evidence="1">
    <location>
        <begin position="246"/>
        <end position="265"/>
    </location>
</feature>
<reference evidence="3" key="2">
    <citation type="submission" date="2020-10" db="UniProtKB">
        <authorList>
            <consortium name="WormBaseParasite"/>
        </authorList>
    </citation>
    <scope>IDENTIFICATION</scope>
</reference>
<feature type="compositionally biased region" description="Low complexity" evidence="1">
    <location>
        <begin position="330"/>
        <end position="344"/>
    </location>
</feature>
<name>A0A7E4ULI8_PANRE</name>
<feature type="compositionally biased region" description="Low complexity" evidence="1">
    <location>
        <begin position="298"/>
        <end position="323"/>
    </location>
</feature>
<keyword evidence="2" id="KW-1185">Reference proteome</keyword>
<feature type="compositionally biased region" description="Polar residues" evidence="1">
    <location>
        <begin position="246"/>
        <end position="259"/>
    </location>
</feature>
<dbReference type="Proteomes" id="UP000492821">
    <property type="component" value="Unassembled WGS sequence"/>
</dbReference>
<protein>
    <submittedName>
        <fullName evidence="3">Protein kinase domain-containing protein</fullName>
    </submittedName>
</protein>
<reference evidence="2" key="1">
    <citation type="journal article" date="2013" name="Genetics">
        <title>The draft genome and transcriptome of Panagrellus redivivus are shaped by the harsh demands of a free-living lifestyle.</title>
        <authorList>
            <person name="Srinivasan J."/>
            <person name="Dillman A.R."/>
            <person name="Macchietto M.G."/>
            <person name="Heikkinen L."/>
            <person name="Lakso M."/>
            <person name="Fracchia K.M."/>
            <person name="Antoshechkin I."/>
            <person name="Mortazavi A."/>
            <person name="Wong G."/>
            <person name="Sternberg P.W."/>
        </authorList>
    </citation>
    <scope>NUCLEOTIDE SEQUENCE [LARGE SCALE GENOMIC DNA]</scope>
    <source>
        <strain evidence="2">MT8872</strain>
    </source>
</reference>
<proteinExistence type="predicted"/>
<dbReference type="WBParaSite" id="Pan_g10193.t1">
    <property type="protein sequence ID" value="Pan_g10193.t1"/>
    <property type="gene ID" value="Pan_g10193"/>
</dbReference>
<evidence type="ECO:0000313" key="2">
    <source>
        <dbReference type="Proteomes" id="UP000492821"/>
    </source>
</evidence>
<feature type="compositionally biased region" description="Polar residues" evidence="1">
    <location>
        <begin position="370"/>
        <end position="387"/>
    </location>
</feature>
<dbReference type="AlphaFoldDB" id="A0A7E4ULI8"/>
<accession>A0A7E4ULI8</accession>
<sequence>MSGEGYESPPDGNPARQSPGHLFLRTCFANAARSAAKTEVIEPIPFLRRKALGLANSISSLSIASSSCRSLLLSQQMWIGKSCFVNEIARGILYPSPTATVLCIPVRVVFSFAMAHVFVFNVLIASCCDGARGPFSRQPGSRDEPAPFSALLSNHCCRVVRSSRACLPVTACFAFLPASIEVDVLFPNVECAACVLTVSSRPPTPAVICLLFCQGLARAQTSRAQSLPSFLSFAFRDLFLSYHQGSVPQNHQKKNSGFPNISLGRIHRPSANYKKRMSSQKNASSPNPASSKQRANMSTPTSSRRSPASNTSSPAGSSASSSSSRRKPKQAASRSPPSHSQSQPEFLSFQPALQGCYDMPTPKSRRSPPRNASNGNLNAKYNSYNGPMTSPIKPVTIMSLCRPAANSNRSSPTTSAKRGVNKPFASAKYLELPMTANLPAPPADWLAASEVADEPEELLIAEPPSPTTAAAVALATENGFDGRIRLSPLQLIAAVSAS</sequence>
<feature type="compositionally biased region" description="Polar residues" evidence="1">
    <location>
        <begin position="279"/>
        <end position="297"/>
    </location>
</feature>
<feature type="region of interest" description="Disordered" evidence="1">
    <location>
        <begin position="273"/>
        <end position="387"/>
    </location>
</feature>
<evidence type="ECO:0000313" key="3">
    <source>
        <dbReference type="WBParaSite" id="Pan_g10193.t1"/>
    </source>
</evidence>
<evidence type="ECO:0000256" key="1">
    <source>
        <dbReference type="SAM" id="MobiDB-lite"/>
    </source>
</evidence>